<evidence type="ECO:0000313" key="3">
    <source>
        <dbReference type="Proteomes" id="UP000501316"/>
    </source>
</evidence>
<gene>
    <name evidence="2" type="ORF">GJQ69_06970</name>
</gene>
<proteinExistence type="predicted"/>
<protein>
    <recommendedName>
        <fullName evidence="1">ABC-three component systems C-terminal domain-containing protein</fullName>
    </recommendedName>
</protein>
<sequence length="402" mass="45226">MMNELNMSSYIQIMQEGLMEHDKQEAAGVFLLSSINDQDYVAENGYSTTILSSKKISRIVSREDNVPDGIKQASAKQNVIDDTIKYFRDVVAKDLNPHMTDDTIDKLVKVIEADDNIPVSKKKKLIAFHEKGDEPGFLAEVFLYAVNKPNKKVGAEVEYADAPLLAEANYECPLCHKKLVDTIKGKAIKRYTITQIFPDDLDEDTAAAFKALHPAPAHLDKPENLIALDDDCSEKYSIDPTVEEYGQLYEIKKELSQNYKAKMEVNGVQLEEDIRTVLDALSQIKDASELVELEYNALRIDEKFKPENFILKNETQVQVVTYYRYIEKVFSNSTSDFDTIAAEVKISSSKLEKAGLPQADVITNLSEWIRNKAGLGTESILACNIVVAFFIQNCEVFHNEAS</sequence>
<organism evidence="2 3">
    <name type="scientific">Caproicibacterium lactatifermentans</name>
    <dbReference type="NCBI Taxonomy" id="2666138"/>
    <lineage>
        <taxon>Bacteria</taxon>
        <taxon>Bacillati</taxon>
        <taxon>Bacillota</taxon>
        <taxon>Clostridia</taxon>
        <taxon>Eubacteriales</taxon>
        <taxon>Oscillospiraceae</taxon>
        <taxon>Caproicibacterium</taxon>
    </lineage>
</organism>
<dbReference type="EMBL" id="CP046051">
    <property type="protein sequence ID" value="QKN24249.1"/>
    <property type="molecule type" value="Genomic_DNA"/>
</dbReference>
<reference evidence="2 3" key="1">
    <citation type="submission" date="2019-11" db="EMBL/GenBank/DDBJ databases">
        <authorList>
            <person name="Ren C."/>
            <person name="Wang H."/>
            <person name="Xu Y."/>
        </authorList>
    </citation>
    <scope>NUCLEOTIDE SEQUENCE [LARGE SCALE GENOMIC DNA]</scope>
    <source>
        <strain evidence="2 3">LBM 19010</strain>
    </source>
</reference>
<dbReference type="InterPro" id="IPR046921">
    <property type="entry name" value="ABC-3C_CTD11"/>
</dbReference>
<dbReference type="KEGG" id="clf:GJQ69_06970"/>
<dbReference type="Pfam" id="PF20277">
    <property type="entry name" value="CTD11"/>
    <property type="match status" value="1"/>
</dbReference>
<name>A0A859DRX9_9FIRM</name>
<accession>A0A859DRX9</accession>
<evidence type="ECO:0000313" key="2">
    <source>
        <dbReference type="EMBL" id="QKN24249.1"/>
    </source>
</evidence>
<dbReference type="AlphaFoldDB" id="A0A859DRX9"/>
<feature type="domain" description="ABC-three component systems C-terminal" evidence="1">
    <location>
        <begin position="264"/>
        <end position="397"/>
    </location>
</feature>
<dbReference type="Proteomes" id="UP000501316">
    <property type="component" value="Chromosome"/>
</dbReference>
<evidence type="ECO:0000259" key="1">
    <source>
        <dbReference type="Pfam" id="PF20277"/>
    </source>
</evidence>